<keyword evidence="1" id="KW-0812">Transmembrane</keyword>
<evidence type="ECO:0000256" key="1">
    <source>
        <dbReference type="SAM" id="Phobius"/>
    </source>
</evidence>
<sequence length="144" mass="16499">MHINVRYFYPIYAQLAIFALMYLLFIYILFLNGKIVLFANVAGSFEFVGYFLIGFMWSSINPSNKPRAECRFELPTILSFAHVKGLVCYVTTWSPIGSNRLIKSKNLFKSKLESIEKTYSICKSNKKINSILKNGPKTKADFVS</sequence>
<feature type="transmembrane region" description="Helical" evidence="1">
    <location>
        <begin position="7"/>
        <end position="29"/>
    </location>
</feature>
<evidence type="ECO:0000313" key="3">
    <source>
        <dbReference type="Proteomes" id="UP000276133"/>
    </source>
</evidence>
<dbReference type="AlphaFoldDB" id="A0A3M7RGC5"/>
<keyword evidence="1" id="KW-0472">Membrane</keyword>
<accession>A0A3M7RGC5</accession>
<gene>
    <name evidence="2" type="ORF">BpHYR1_016899</name>
</gene>
<dbReference type="Proteomes" id="UP000276133">
    <property type="component" value="Unassembled WGS sequence"/>
</dbReference>
<proteinExistence type="predicted"/>
<keyword evidence="3" id="KW-1185">Reference proteome</keyword>
<reference evidence="2 3" key="1">
    <citation type="journal article" date="2018" name="Sci. Rep.">
        <title>Genomic signatures of local adaptation to the degree of environmental predictability in rotifers.</title>
        <authorList>
            <person name="Franch-Gras L."/>
            <person name="Hahn C."/>
            <person name="Garcia-Roger E.M."/>
            <person name="Carmona M.J."/>
            <person name="Serra M."/>
            <person name="Gomez A."/>
        </authorList>
    </citation>
    <scope>NUCLEOTIDE SEQUENCE [LARGE SCALE GENOMIC DNA]</scope>
    <source>
        <strain evidence="2">HYR1</strain>
    </source>
</reference>
<feature type="transmembrane region" description="Helical" evidence="1">
    <location>
        <begin position="35"/>
        <end position="57"/>
    </location>
</feature>
<comment type="caution">
    <text evidence="2">The sequence shown here is derived from an EMBL/GenBank/DDBJ whole genome shotgun (WGS) entry which is preliminary data.</text>
</comment>
<name>A0A3M7RGC5_BRAPC</name>
<keyword evidence="1" id="KW-1133">Transmembrane helix</keyword>
<dbReference type="EMBL" id="REGN01003439">
    <property type="protein sequence ID" value="RNA22509.1"/>
    <property type="molecule type" value="Genomic_DNA"/>
</dbReference>
<protein>
    <submittedName>
        <fullName evidence="2">Uncharacterized protein</fullName>
    </submittedName>
</protein>
<evidence type="ECO:0000313" key="2">
    <source>
        <dbReference type="EMBL" id="RNA22509.1"/>
    </source>
</evidence>
<organism evidence="2 3">
    <name type="scientific">Brachionus plicatilis</name>
    <name type="common">Marine rotifer</name>
    <name type="synonym">Brachionus muelleri</name>
    <dbReference type="NCBI Taxonomy" id="10195"/>
    <lineage>
        <taxon>Eukaryota</taxon>
        <taxon>Metazoa</taxon>
        <taxon>Spiralia</taxon>
        <taxon>Gnathifera</taxon>
        <taxon>Rotifera</taxon>
        <taxon>Eurotatoria</taxon>
        <taxon>Monogononta</taxon>
        <taxon>Pseudotrocha</taxon>
        <taxon>Ploima</taxon>
        <taxon>Brachionidae</taxon>
        <taxon>Brachionus</taxon>
    </lineage>
</organism>